<dbReference type="InterPro" id="IPR050218">
    <property type="entry name" value="LptD"/>
</dbReference>
<dbReference type="Proteomes" id="UP000016960">
    <property type="component" value="Unassembled WGS sequence"/>
</dbReference>
<name>U5DLJ0_9CHRO</name>
<organism evidence="2 3">
    <name type="scientific">Rubidibacter lacunae KORDI 51-2</name>
    <dbReference type="NCBI Taxonomy" id="582515"/>
    <lineage>
        <taxon>Bacteria</taxon>
        <taxon>Bacillati</taxon>
        <taxon>Cyanobacteriota</taxon>
        <taxon>Cyanophyceae</taxon>
        <taxon>Oscillatoriophycideae</taxon>
        <taxon>Chroococcales</taxon>
        <taxon>Aphanothecaceae</taxon>
        <taxon>Rubidibacter</taxon>
    </lineage>
</organism>
<dbReference type="AlphaFoldDB" id="U5DLJ0"/>
<gene>
    <name evidence="2" type="ORF">KR51_00020180</name>
</gene>
<dbReference type="PANTHER" id="PTHR30189">
    <property type="entry name" value="LPS-ASSEMBLY PROTEIN"/>
    <property type="match status" value="1"/>
</dbReference>
<dbReference type="eggNOG" id="COG1452">
    <property type="taxonomic scope" value="Bacteria"/>
</dbReference>
<keyword evidence="3" id="KW-1185">Reference proteome</keyword>
<accession>U5DLJ0</accession>
<dbReference type="InterPro" id="IPR022244">
    <property type="entry name" value="DUF3769"/>
</dbReference>
<dbReference type="GO" id="GO:0009279">
    <property type="term" value="C:cell outer membrane"/>
    <property type="evidence" value="ECO:0007669"/>
    <property type="project" value="TreeGrafter"/>
</dbReference>
<comment type="caution">
    <text evidence="2">The sequence shown here is derived from an EMBL/GenBank/DDBJ whole genome shotgun (WGS) entry which is preliminary data.</text>
</comment>
<protein>
    <submittedName>
        <fullName evidence="2">Organic solvent tolerance protein OstA</fullName>
    </submittedName>
</protein>
<evidence type="ECO:0000256" key="1">
    <source>
        <dbReference type="SAM" id="MobiDB-lite"/>
    </source>
</evidence>
<dbReference type="EMBL" id="ASSJ01000049">
    <property type="protein sequence ID" value="ERN41444.1"/>
    <property type="molecule type" value="Genomic_DNA"/>
</dbReference>
<sequence>MTAAGGSDRIPRDCRLQLICCREPDPASPGNCCPSTIFAAMTLPYVPPPAPPAAPIVSAASDVAPRQSPSPPAAIAPVADGAVEFVRASPPLTNDDLAPVITTRELARSASTDAALLGTPHASDNAIADASYGQAKDSEKDGEKGSEKVSESSKTARIQLRERNGSAPPVLLVVPGTLAQAADGETSPVREPTLTEPAPDPDTSAELTVRILEVTADRQEYDREANVATAVGNVVVRFTNGVMEADRLQINVGDRIAVAEGNVSLQRGEQVLRGERFVYYFVRNSGTIYNANGVVYQPTTGRDLTLSSSLPNDASAPTASESPLQDVIQTGNVGFGLEVRGLGIGGDDDDDDGINLAGGFSGERAGTIGRIRFSADRVDFDADGWQAREVRLTNDPFSPPELELRADTAIFRSIDPERDEVLTTRSRIVFDDGIAIPTFRNRVVLDRRDRDPGLFNIGFDDGDRGGVFIERPFDAIDRPRFNLEISPQYNVQRAFTEVGALNGAAFGVRSRLGWSAGPRTSLIGRAIFNSLDTEDIPEEVRANLRLQQSIGPLTRPHNLNLQASFRDRLFNGSLGLKTVRSSFGAVLSSPVFVFGNTGLRLSYQGGVQRVNADTDRDDLLDDDRENDRITLTRYQAATSLSWSYSLWRGQGLPPTPDAGLRFTSTPIVPYVKFVIGTTGVLTGYSNGDSQNSLSGSVGLQGQFGHFSRLLLDYTGISVRYTNTTLAGESPFEFDRLKDRQRLALGLVQQIVGPIRASVRTSLNLETGEVISTTYSLEYSRRTYNLRVSYNAEKRIGEINFRLNGFNWRGTPGSLDGGDVRSVTEGVVR</sequence>
<evidence type="ECO:0000313" key="2">
    <source>
        <dbReference type="EMBL" id="ERN41444.1"/>
    </source>
</evidence>
<dbReference type="Pfam" id="PF12600">
    <property type="entry name" value="DUF3769"/>
    <property type="match status" value="1"/>
</dbReference>
<dbReference type="Gene3D" id="2.60.450.10">
    <property type="entry name" value="Lipopolysaccharide (LPS) transport protein A like domain"/>
    <property type="match status" value="1"/>
</dbReference>
<dbReference type="OrthoDB" id="441598at2"/>
<feature type="region of interest" description="Disordered" evidence="1">
    <location>
        <begin position="179"/>
        <end position="203"/>
    </location>
</feature>
<dbReference type="GO" id="GO:1990351">
    <property type="term" value="C:transporter complex"/>
    <property type="evidence" value="ECO:0007669"/>
    <property type="project" value="TreeGrafter"/>
</dbReference>
<dbReference type="RefSeq" id="WP_022606999.1">
    <property type="nucleotide sequence ID" value="NZ_ASSJ01000049.1"/>
</dbReference>
<evidence type="ECO:0000313" key="3">
    <source>
        <dbReference type="Proteomes" id="UP000016960"/>
    </source>
</evidence>
<dbReference type="PANTHER" id="PTHR30189:SF1">
    <property type="entry name" value="LPS-ASSEMBLY PROTEIN LPTD"/>
    <property type="match status" value="1"/>
</dbReference>
<feature type="compositionally biased region" description="Basic and acidic residues" evidence="1">
    <location>
        <begin position="136"/>
        <end position="151"/>
    </location>
</feature>
<proteinExistence type="predicted"/>
<feature type="region of interest" description="Disordered" evidence="1">
    <location>
        <begin position="130"/>
        <end position="162"/>
    </location>
</feature>
<dbReference type="InParanoid" id="U5DLJ0"/>
<dbReference type="STRING" id="582515.KR51_00020180"/>
<reference evidence="2 3" key="1">
    <citation type="submission" date="2013-05" db="EMBL/GenBank/DDBJ databases">
        <title>Draft genome sequence of Rubidibacter lacunae KORDI 51-2.</title>
        <authorList>
            <person name="Choi D.H."/>
            <person name="Noh J.H."/>
            <person name="Kwon K.-K."/>
            <person name="Lee J.-H."/>
            <person name="Ryu J.-Y."/>
        </authorList>
    </citation>
    <scope>NUCLEOTIDE SEQUENCE [LARGE SCALE GENOMIC DNA]</scope>
    <source>
        <strain evidence="2 3">KORDI 51-2</strain>
    </source>
</reference>